<name>A0A1V9HBA3_9XANT</name>
<comment type="caution">
    <text evidence="1">The sequence shown here is derived from an EMBL/GenBank/DDBJ whole genome shotgun (WGS) entry which is preliminary data.</text>
</comment>
<dbReference type="AlphaFoldDB" id="A0A1V9HBA3"/>
<sequence length="109" mass="11962">MKRLKQPHVLAGALKEKLALGGLTSSSAIARASNLGQPQVYRNLFGKPKKVSRTMRQLCEYAEVDAYEGTADPSDSRVLMEALATVWDGTDAHAKRLAKLLFAHQQAHM</sequence>
<accession>A0A1V9HBA3</accession>
<evidence type="ECO:0000313" key="2">
    <source>
        <dbReference type="Proteomes" id="UP000050546"/>
    </source>
</evidence>
<dbReference type="Proteomes" id="UP000050546">
    <property type="component" value="Unassembled WGS sequence"/>
</dbReference>
<evidence type="ECO:0000313" key="1">
    <source>
        <dbReference type="EMBL" id="OQP80126.1"/>
    </source>
</evidence>
<organism evidence="1 2">
    <name type="scientific">Xanthomonas phaseoli pv. dieffenbachiae</name>
    <dbReference type="NCBI Taxonomy" id="92828"/>
    <lineage>
        <taxon>Bacteria</taxon>
        <taxon>Pseudomonadati</taxon>
        <taxon>Pseudomonadota</taxon>
        <taxon>Gammaproteobacteria</taxon>
        <taxon>Lysobacterales</taxon>
        <taxon>Lysobacteraceae</taxon>
        <taxon>Xanthomonas</taxon>
    </lineage>
</organism>
<dbReference type="GeneID" id="93993513"/>
<gene>
    <name evidence="1" type="ORF">IM53_008625</name>
</gene>
<proteinExistence type="predicted"/>
<reference evidence="1 2" key="2">
    <citation type="journal article" date="2017" name="Plant Pathol.">
        <title>Pathogenicity and virulence gene content of Xanthomonas strains infecting Araceae, formerly known as Xanthomonas axonopodis pv. dieffenbachiae.</title>
        <authorList>
            <person name="Constantin E.C."/>
            <person name="Haegeman A."/>
            <person name="Van Vaerenbergh J."/>
            <person name="Baeyen S."/>
            <person name="Van Malderghem C."/>
            <person name="Maes M."/>
            <person name="Cottyn B."/>
        </authorList>
    </citation>
    <scope>NUCLEOTIDE SEQUENCE [LARGE SCALE GENOMIC DNA]</scope>
    <source>
        <strain evidence="1 2">LMG 25940</strain>
    </source>
</reference>
<dbReference type="RefSeq" id="WP_057678545.1">
    <property type="nucleotide sequence ID" value="NZ_CP041380.1"/>
</dbReference>
<protein>
    <submittedName>
        <fullName evidence="1">Uncharacterized protein</fullName>
    </submittedName>
</protein>
<reference evidence="1 2" key="1">
    <citation type="journal article" date="2016" name="Plant Pathol.">
        <title>Genetic characterization of strains named as Xanthomonas axonopodis pv. dieffenbachiae leads to a taxonomic revision of the X. axonopodis species complex.</title>
        <authorList>
            <person name="Constantin E.C."/>
            <person name="Cleenwerck I."/>
            <person name="Maes M."/>
            <person name="Baeyen S."/>
            <person name="Van Malderghem C."/>
            <person name="De Vos P."/>
            <person name="Cottyn B."/>
        </authorList>
    </citation>
    <scope>NUCLEOTIDE SEQUENCE [LARGE SCALE GENOMIC DNA]</scope>
    <source>
        <strain evidence="1 2">LMG 25940</strain>
    </source>
</reference>
<dbReference type="EMBL" id="JPYI02000047">
    <property type="protein sequence ID" value="OQP80126.1"/>
    <property type="molecule type" value="Genomic_DNA"/>
</dbReference>